<dbReference type="EMBL" id="LAZR01050164">
    <property type="protein sequence ID" value="KKK87974.1"/>
    <property type="molecule type" value="Genomic_DNA"/>
</dbReference>
<evidence type="ECO:0000313" key="1">
    <source>
        <dbReference type="EMBL" id="KKK87974.1"/>
    </source>
</evidence>
<reference evidence="1" key="1">
    <citation type="journal article" date="2015" name="Nature">
        <title>Complex archaea that bridge the gap between prokaryotes and eukaryotes.</title>
        <authorList>
            <person name="Spang A."/>
            <person name="Saw J.H."/>
            <person name="Jorgensen S.L."/>
            <person name="Zaremba-Niedzwiedzka K."/>
            <person name="Martijn J."/>
            <person name="Lind A.E."/>
            <person name="van Eijk R."/>
            <person name="Schleper C."/>
            <person name="Guy L."/>
            <person name="Ettema T.J."/>
        </authorList>
    </citation>
    <scope>NUCLEOTIDE SEQUENCE</scope>
</reference>
<proteinExistence type="predicted"/>
<name>A0A0F9BBF9_9ZZZZ</name>
<comment type="caution">
    <text evidence="1">The sequence shown here is derived from an EMBL/GenBank/DDBJ whole genome shotgun (WGS) entry which is preliminary data.</text>
</comment>
<dbReference type="AlphaFoldDB" id="A0A0F9BBF9"/>
<protein>
    <submittedName>
        <fullName evidence="1">Uncharacterized protein</fullName>
    </submittedName>
</protein>
<gene>
    <name evidence="1" type="ORF">LCGC14_2747880</name>
</gene>
<sequence length="71" mass="7841">MLNVRPAKLSLGFTGAEAGMNPDQYDALDDYVWRHRDQITQAHHGDCIGADATFHDLICSLGLSYTIQAHP</sequence>
<accession>A0A0F9BBF9</accession>
<feature type="non-terminal residue" evidence="1">
    <location>
        <position position="71"/>
    </location>
</feature>
<organism evidence="1">
    <name type="scientific">marine sediment metagenome</name>
    <dbReference type="NCBI Taxonomy" id="412755"/>
    <lineage>
        <taxon>unclassified sequences</taxon>
        <taxon>metagenomes</taxon>
        <taxon>ecological metagenomes</taxon>
    </lineage>
</organism>